<dbReference type="Gene3D" id="3.40.30.10">
    <property type="entry name" value="Glutaredoxin"/>
    <property type="match status" value="1"/>
</dbReference>
<dbReference type="Pfam" id="PF01323">
    <property type="entry name" value="DSBA"/>
    <property type="match status" value="1"/>
</dbReference>
<dbReference type="PROSITE" id="PS51352">
    <property type="entry name" value="THIOREDOXIN_2"/>
    <property type="match status" value="1"/>
</dbReference>
<dbReference type="PATRIC" id="fig|1238182.3.peg.2701"/>
<feature type="signal peptide" evidence="5">
    <location>
        <begin position="1"/>
        <end position="27"/>
    </location>
</feature>
<sequence>MTPMFSKPRKALAVAAVALGAAFAATAAPAPALADEALTPAQEDAVRGLVREYILDNPEIIAEAIDRLRSKQQAAAEQAQKESIAVHAEQLNFDPESPVLGNPDGDVTLVEFFDYQCGYCKAVFPAVMDAVEDDGDVRLVMKEFPILGPASVYAARAALAAREQDKYAEFHEALMTLKGQLTDEAVDAAAEDVGLDLEQLKVDMAAPAVDEQISANMALARALDIGGTPAFVVGDMLMPGAVPLERLQQAIAQAREES</sequence>
<keyword evidence="8" id="KW-1185">Reference proteome</keyword>
<dbReference type="Pfam" id="PF18312">
    <property type="entry name" value="ScsC_N"/>
    <property type="match status" value="1"/>
</dbReference>
<dbReference type="EMBL" id="ANHY01000013">
    <property type="protein sequence ID" value="EKV29179.1"/>
    <property type="molecule type" value="Genomic_DNA"/>
</dbReference>
<dbReference type="STRING" id="1238182.C882_0486"/>
<dbReference type="eggNOG" id="COG1651">
    <property type="taxonomic scope" value="Bacteria"/>
</dbReference>
<dbReference type="AlphaFoldDB" id="K9GWR0"/>
<dbReference type="InterPro" id="IPR001853">
    <property type="entry name" value="DSBA-like_thioredoxin_dom"/>
</dbReference>
<organism evidence="7 8">
    <name type="scientific">Caenispirillum salinarum AK4</name>
    <dbReference type="NCBI Taxonomy" id="1238182"/>
    <lineage>
        <taxon>Bacteria</taxon>
        <taxon>Pseudomonadati</taxon>
        <taxon>Pseudomonadota</taxon>
        <taxon>Alphaproteobacteria</taxon>
        <taxon>Rhodospirillales</taxon>
        <taxon>Novispirillaceae</taxon>
        <taxon>Caenispirillum</taxon>
    </lineage>
</organism>
<keyword evidence="3" id="KW-1015">Disulfide bond</keyword>
<dbReference type="SUPFAM" id="SSF52833">
    <property type="entry name" value="Thioredoxin-like"/>
    <property type="match status" value="1"/>
</dbReference>
<dbReference type="RefSeq" id="WP_009541144.1">
    <property type="nucleotide sequence ID" value="NZ_ANHY01000013.1"/>
</dbReference>
<dbReference type="InterPro" id="IPR041205">
    <property type="entry name" value="ScsC_N"/>
</dbReference>
<dbReference type="PANTHER" id="PTHR13887">
    <property type="entry name" value="GLUTATHIONE S-TRANSFERASE KAPPA"/>
    <property type="match status" value="1"/>
</dbReference>
<evidence type="ECO:0000259" key="6">
    <source>
        <dbReference type="PROSITE" id="PS51352"/>
    </source>
</evidence>
<dbReference type="PANTHER" id="PTHR13887:SF14">
    <property type="entry name" value="DISULFIDE BOND FORMATION PROTEIN D"/>
    <property type="match status" value="1"/>
</dbReference>
<dbReference type="CDD" id="cd03023">
    <property type="entry name" value="DsbA_Com1_like"/>
    <property type="match status" value="1"/>
</dbReference>
<evidence type="ECO:0000256" key="1">
    <source>
        <dbReference type="ARBA" id="ARBA00022729"/>
    </source>
</evidence>
<keyword evidence="2" id="KW-0560">Oxidoreductase</keyword>
<keyword evidence="1 5" id="KW-0732">Signal</keyword>
<proteinExistence type="predicted"/>
<evidence type="ECO:0000313" key="7">
    <source>
        <dbReference type="EMBL" id="EKV29179.1"/>
    </source>
</evidence>
<comment type="caution">
    <text evidence="7">The sequence shown here is derived from an EMBL/GenBank/DDBJ whole genome shotgun (WGS) entry which is preliminary data.</text>
</comment>
<gene>
    <name evidence="7" type="ORF">C882_0486</name>
</gene>
<reference evidence="7 8" key="1">
    <citation type="journal article" date="2013" name="Genome Announc.">
        <title>Draft Genome Sequence of an Alphaproteobacterium, Caenispirillum salinarum AK4(T), Isolated from a Solar Saltern.</title>
        <authorList>
            <person name="Khatri I."/>
            <person name="Singh A."/>
            <person name="Korpole S."/>
            <person name="Pinnaka A.K."/>
            <person name="Subramanian S."/>
        </authorList>
    </citation>
    <scope>NUCLEOTIDE SEQUENCE [LARGE SCALE GENOMIC DNA]</scope>
    <source>
        <strain evidence="7 8">AK4</strain>
    </source>
</reference>
<evidence type="ECO:0000256" key="3">
    <source>
        <dbReference type="ARBA" id="ARBA00023157"/>
    </source>
</evidence>
<dbReference type="InterPro" id="IPR036249">
    <property type="entry name" value="Thioredoxin-like_sf"/>
</dbReference>
<dbReference type="InterPro" id="IPR013766">
    <property type="entry name" value="Thioredoxin_domain"/>
</dbReference>
<dbReference type="GO" id="GO:0016491">
    <property type="term" value="F:oxidoreductase activity"/>
    <property type="evidence" value="ECO:0007669"/>
    <property type="project" value="UniProtKB-KW"/>
</dbReference>
<evidence type="ECO:0000256" key="4">
    <source>
        <dbReference type="ARBA" id="ARBA00023284"/>
    </source>
</evidence>
<feature type="domain" description="Thioredoxin" evidence="6">
    <location>
        <begin position="77"/>
        <end position="256"/>
    </location>
</feature>
<keyword evidence="4" id="KW-0676">Redox-active center</keyword>
<accession>K9GWR0</accession>
<name>K9GWR0_9PROT</name>
<feature type="chain" id="PRO_5003929670" evidence="5">
    <location>
        <begin position="28"/>
        <end position="258"/>
    </location>
</feature>
<protein>
    <submittedName>
        <fullName evidence="7">27kDa outer membrane protein</fullName>
    </submittedName>
</protein>
<evidence type="ECO:0000256" key="2">
    <source>
        <dbReference type="ARBA" id="ARBA00023002"/>
    </source>
</evidence>
<evidence type="ECO:0000313" key="8">
    <source>
        <dbReference type="Proteomes" id="UP000009881"/>
    </source>
</evidence>
<dbReference type="Proteomes" id="UP000009881">
    <property type="component" value="Unassembled WGS sequence"/>
</dbReference>
<evidence type="ECO:0000256" key="5">
    <source>
        <dbReference type="SAM" id="SignalP"/>
    </source>
</evidence>